<dbReference type="EMBL" id="KK199165">
    <property type="protein sequence ID" value="KCW44618.1"/>
    <property type="molecule type" value="Genomic_DNA"/>
</dbReference>
<gene>
    <name evidence="6" type="ORF">EUGRSUZ_L01864</name>
</gene>
<evidence type="ECO:0008006" key="8">
    <source>
        <dbReference type="Google" id="ProtNLM"/>
    </source>
</evidence>
<dbReference type="Gene3D" id="3.80.10.10">
    <property type="entry name" value="Ribonuclease Inhibitor"/>
    <property type="match status" value="2"/>
</dbReference>
<name>A0A058ZS38_EUCGR</name>
<evidence type="ECO:0000313" key="7">
    <source>
        <dbReference type="Proteomes" id="UP000030711"/>
    </source>
</evidence>
<reference evidence="5" key="3">
    <citation type="submission" date="2023-04" db="EMBL/GenBank/DDBJ databases">
        <title>WGS assembly of Eucalyptus grandis.</title>
        <authorList>
            <person name="Myburg A."/>
            <person name="Grattapaglia D."/>
            <person name="Tuskan G."/>
            <person name="Hellsten U."/>
            <person name="Hayes R."/>
            <person name="Grimwood J."/>
            <person name="Jenkins J."/>
            <person name="Lindquist E."/>
            <person name="Tice H."/>
            <person name="Bauer D."/>
            <person name="Goodstein D."/>
            <person name="Dubchak I."/>
            <person name="Poliakov A."/>
            <person name="Mizrachi E."/>
            <person name="Kullan A."/>
            <person name="Hussey S."/>
            <person name="Pinard D."/>
            <person name="Van D."/>
            <person name="Singh P."/>
            <person name="Van J."/>
            <person name="Silva-Junior O."/>
            <person name="Togawa R."/>
            <person name="Pappas M."/>
            <person name="Faria D."/>
            <person name="Sansaloni C."/>
            <person name="Petroli C."/>
            <person name="Yang X."/>
            <person name="Ranjan P."/>
            <person name="Tschaplinski T."/>
            <person name="Ye C."/>
            <person name="Li T."/>
            <person name="Sterck L."/>
            <person name="Vanneste K."/>
            <person name="Murat F."/>
            <person name="Soler M."/>
            <person name="Clemente H."/>
            <person name="Saidi N."/>
            <person name="Cassan-Wang H."/>
            <person name="Dunand C."/>
            <person name="Hefer C."/>
            <person name="Bornberg-Bauer E."/>
            <person name="Kersting A."/>
            <person name="Vining K."/>
            <person name="Amarasinghe V."/>
            <person name="Ranik M."/>
            <person name="Naithani S."/>
            <person name="Elser J."/>
            <person name="Boyd A."/>
            <person name="Liston A."/>
            <person name="Spatafora J."/>
            <person name="Dharmwardhana P."/>
            <person name="Raja R."/>
            <person name="Sullivan C."/>
            <person name="Romanel E."/>
            <person name="Alves-Ferreira M."/>
            <person name="Kulheim C."/>
            <person name="Foley W."/>
            <person name="Carocha V."/>
            <person name="Paiva J."/>
            <person name="Kudrna D."/>
            <person name="Brommonschenkel S."/>
            <person name="Pasquali G."/>
            <person name="Byrne M."/>
            <person name="Rigault P."/>
            <person name="Tibbits J."/>
            <person name="Spokevicius A."/>
            <person name="Jones R."/>
            <person name="Steane D."/>
            <person name="Vaillancourt R."/>
            <person name="Potts B."/>
            <person name="Joubert F."/>
            <person name="Barry K."/>
            <person name="Pappas G."/>
            <person name="Strauss S."/>
            <person name="Jaiswal P."/>
            <person name="Grima-Pettenati J."/>
            <person name="Salse J."/>
            <person name="Van D."/>
            <person name="Rokhsar D."/>
            <person name="Schmutz J."/>
        </authorList>
    </citation>
    <scope>NUCLEOTIDE SEQUENCE</scope>
    <source>
        <tissue evidence="5">Leaf extractions</tissue>
    </source>
</reference>
<dbReference type="InterPro" id="IPR055414">
    <property type="entry name" value="LRR_R13L4/SHOC2-like"/>
</dbReference>
<proteinExistence type="predicted"/>
<reference evidence="6" key="1">
    <citation type="submission" date="2013-07" db="EMBL/GenBank/DDBJ databases">
        <title>The genome of Eucalyptus grandis.</title>
        <authorList>
            <person name="Schmutz J."/>
            <person name="Hayes R."/>
            <person name="Myburg A."/>
            <person name="Tuskan G."/>
            <person name="Grattapaglia D."/>
            <person name="Rokhsar D.S."/>
        </authorList>
    </citation>
    <scope>NUCLEOTIDE SEQUENCE</scope>
    <source>
        <tissue evidence="6">Leaf extractions</tissue>
    </source>
</reference>
<sequence length="464" mass="53046">MCGGLGLTEPLEVTQWQSSTEIYLMENQLTELPENPRCLALLVLFLNRNCKLITITPSSFDYTPALKILNLSQTRIKSLLESLFRLTCLKRLFLTHCDLLMVLPPQIEELQQLEVLDLQGTMIMDLPKEVVKLTKLTCLGLTFCQCINHGPKYAKVNALIPQGTISTLTQLEELSIEVSPEDERWRSIVEAVVDNVCGLTRLDTLNLYFPRVELLRKFIWLGTSEVSSSLSHFKFIVGDDDERIIIHLPKDLEFELERWDRSLKYVNGMGVPIDIKKLLQHTTAFFLDRHLDVTKLSDFGIENMKQLKCCIIGERFLRSLEYLYIRCMKSLRCIYNGPLHRGCLSHLKSLSLVKCHQLTVIFTPGLLDNLESLEELEVLDCPLVLSLVRCEDTSIYENIDTSIYESTYFLPKLKKISLVSLPELISISEDLHIAPNLGAIKIADCSNIKNRSTNEICRNHLTRT</sequence>
<evidence type="ECO:0000313" key="5">
    <source>
        <dbReference type="EMBL" id="KAK2632208.1"/>
    </source>
</evidence>
<dbReference type="EMBL" id="MU848649">
    <property type="protein sequence ID" value="KAK2632208.1"/>
    <property type="molecule type" value="Genomic_DNA"/>
</dbReference>
<dbReference type="SUPFAM" id="SSF52058">
    <property type="entry name" value="L domain-like"/>
    <property type="match status" value="1"/>
</dbReference>
<dbReference type="InterPro" id="IPR032675">
    <property type="entry name" value="LRR_dom_sf"/>
</dbReference>
<protein>
    <recommendedName>
        <fullName evidence="8">NB-ARC domain-containing protein</fullName>
    </recommendedName>
</protein>
<feature type="domain" description="Disease resistance protein At4g27190-like leucine-rich repeats" evidence="3">
    <location>
        <begin position="322"/>
        <end position="450"/>
    </location>
</feature>
<reference evidence="5" key="4">
    <citation type="submission" date="2023-07" db="EMBL/GenBank/DDBJ databases">
        <authorList>
            <person name="Myburg A.A."/>
            <person name="Grattapaglia D."/>
            <person name="Tuskan G.A."/>
            <person name="Hellsten U."/>
            <person name="Hayes R.D."/>
            <person name="Grimwood J."/>
            <person name="Jenkins J."/>
            <person name="Lindquist E."/>
            <person name="Tice H."/>
            <person name="Bauer D."/>
            <person name="Goodstein D.M."/>
            <person name="Dubchak I."/>
            <person name="Poliakov A."/>
            <person name="Mizrachi E."/>
            <person name="Kullan A.R."/>
            <person name="Hussey S.G."/>
            <person name="Pinard D."/>
            <person name="Van D.M."/>
            <person name="Singh P."/>
            <person name="Van J.I."/>
            <person name="Silva-Junior O.B."/>
            <person name="Togawa R.C."/>
            <person name="Pappas M.R."/>
            <person name="Faria D.A."/>
            <person name="Sansaloni C.P."/>
            <person name="Petroli C.D."/>
            <person name="Yang X."/>
            <person name="Ranjan P."/>
            <person name="Tschaplinski T.J."/>
            <person name="Ye C.Y."/>
            <person name="Li T."/>
            <person name="Sterck L."/>
            <person name="Vanneste K."/>
            <person name="Murat F."/>
            <person name="Soler M."/>
            <person name="Clemente H.S."/>
            <person name="Saidi N."/>
            <person name="Cassan-Wang H."/>
            <person name="Dunand C."/>
            <person name="Hefer C.A."/>
            <person name="Bornberg-Bauer E."/>
            <person name="Kersting A.R."/>
            <person name="Vining K."/>
            <person name="Amarasinghe V."/>
            <person name="Ranik M."/>
            <person name="Naithani S."/>
            <person name="Elser J."/>
            <person name="Boyd A.E."/>
            <person name="Liston A."/>
            <person name="Spatafora J.W."/>
            <person name="Dharmwardhana P."/>
            <person name="Raja R."/>
            <person name="Sullivan C."/>
            <person name="Romanel E."/>
            <person name="Alves-Ferreira M."/>
            <person name="Kulheim C."/>
            <person name="Foley W."/>
            <person name="Carocha V."/>
            <person name="Paiva J."/>
            <person name="Kudrna D."/>
            <person name="Brommonschenkel S.H."/>
            <person name="Pasquali G."/>
            <person name="Byrne M."/>
            <person name="Rigault P."/>
            <person name="Tibbits J."/>
            <person name="Spokevicius A."/>
            <person name="Jones R.C."/>
            <person name="Steane D.A."/>
            <person name="Vaillancourt R.E."/>
            <person name="Potts B.M."/>
            <person name="Joubert F."/>
            <person name="Barry K."/>
            <person name="Pappas G.J."/>
            <person name="Strauss S.H."/>
            <person name="Jaiswal P."/>
            <person name="Grima-Pettenati J."/>
            <person name="Salse J."/>
            <person name="Van D.P."/>
            <person name="Rokhsar D.S."/>
            <person name="Schmutz J."/>
        </authorList>
    </citation>
    <scope>NUCLEOTIDE SEQUENCE</scope>
    <source>
        <tissue evidence="5">Leaf extractions</tissue>
    </source>
</reference>
<organism evidence="6">
    <name type="scientific">Eucalyptus grandis</name>
    <name type="common">Flooded gum</name>
    <dbReference type="NCBI Taxonomy" id="71139"/>
    <lineage>
        <taxon>Eukaryota</taxon>
        <taxon>Viridiplantae</taxon>
        <taxon>Streptophyta</taxon>
        <taxon>Embryophyta</taxon>
        <taxon>Tracheophyta</taxon>
        <taxon>Spermatophyta</taxon>
        <taxon>Magnoliopsida</taxon>
        <taxon>eudicotyledons</taxon>
        <taxon>Gunneridae</taxon>
        <taxon>Pentapetalae</taxon>
        <taxon>rosids</taxon>
        <taxon>malvids</taxon>
        <taxon>Myrtales</taxon>
        <taxon>Myrtaceae</taxon>
        <taxon>Myrtoideae</taxon>
        <taxon>Eucalypteae</taxon>
        <taxon>Eucalyptus</taxon>
    </lineage>
</organism>
<dbReference type="AlphaFoldDB" id="A0A058ZS38"/>
<evidence type="ECO:0000259" key="4">
    <source>
        <dbReference type="Pfam" id="PF23598"/>
    </source>
</evidence>
<feature type="domain" description="Disease resistance R13L4/SHOC-2-like LRR" evidence="4">
    <location>
        <begin position="63"/>
        <end position="211"/>
    </location>
</feature>
<keyword evidence="2" id="KW-0611">Plant defense</keyword>
<dbReference type="Proteomes" id="UP000030711">
    <property type="component" value="Unassembled WGS sequence"/>
</dbReference>
<keyword evidence="1" id="KW-0677">Repeat</keyword>
<evidence type="ECO:0000313" key="6">
    <source>
        <dbReference type="EMBL" id="KCW44618.1"/>
    </source>
</evidence>
<dbReference type="InterPro" id="IPR050905">
    <property type="entry name" value="Plant_NBS-LRR"/>
</dbReference>
<keyword evidence="7" id="KW-1185">Reference proteome</keyword>
<dbReference type="InterPro" id="IPR057135">
    <property type="entry name" value="At4g27190-like_LRR"/>
</dbReference>
<reference evidence="5" key="2">
    <citation type="journal article" date="2014" name="Nature">
        <title>The genome of Eucalyptus grandis.</title>
        <authorList>
            <person name="Myburg A.A."/>
            <person name="Grattapaglia D."/>
            <person name="Tuskan G.A."/>
            <person name="Hellsten U."/>
            <person name="Hayes R.D."/>
            <person name="Grimwood J."/>
            <person name="Jenkins J."/>
            <person name="Lindquist E."/>
            <person name="Tice H."/>
            <person name="Bauer D."/>
            <person name="Goodstein D.M."/>
            <person name="Dubchak I."/>
            <person name="Poliakov A."/>
            <person name="Mizrachi E."/>
            <person name="Kullan A.R."/>
            <person name="Hussey S.G."/>
            <person name="Pinard D."/>
            <person name="van der Merwe K."/>
            <person name="Singh P."/>
            <person name="van Jaarsveld I."/>
            <person name="Silva-Junior O.B."/>
            <person name="Togawa R.C."/>
            <person name="Pappas M.R."/>
            <person name="Faria D.A."/>
            <person name="Sansaloni C.P."/>
            <person name="Petroli C.D."/>
            <person name="Yang X."/>
            <person name="Ranjan P."/>
            <person name="Tschaplinski T.J."/>
            <person name="Ye C.Y."/>
            <person name="Li T."/>
            <person name="Sterck L."/>
            <person name="Vanneste K."/>
            <person name="Murat F."/>
            <person name="Soler M."/>
            <person name="Clemente H.S."/>
            <person name="Saidi N."/>
            <person name="Cassan-Wang H."/>
            <person name="Dunand C."/>
            <person name="Hefer C.A."/>
            <person name="Bornberg-Bauer E."/>
            <person name="Kersting A.R."/>
            <person name="Vining K."/>
            <person name="Amarasinghe V."/>
            <person name="Ranik M."/>
            <person name="Naithani S."/>
            <person name="Elser J."/>
            <person name="Boyd A.E."/>
            <person name="Liston A."/>
            <person name="Spatafora J.W."/>
            <person name="Dharmwardhana P."/>
            <person name="Raja R."/>
            <person name="Sullivan C."/>
            <person name="Romanel E."/>
            <person name="Alves-Ferreira M."/>
            <person name="Kulheim C."/>
            <person name="Foley W."/>
            <person name="Carocha V."/>
            <person name="Paiva J."/>
            <person name="Kudrna D."/>
            <person name="Brommonschenkel S.H."/>
            <person name="Pasquali G."/>
            <person name="Byrne M."/>
            <person name="Rigault P."/>
            <person name="Tibbits J."/>
            <person name="Spokevicius A."/>
            <person name="Jones R.C."/>
            <person name="Steane D.A."/>
            <person name="Vaillancourt R.E."/>
            <person name="Potts B.M."/>
            <person name="Joubert F."/>
            <person name="Barry K."/>
            <person name="Pappas G.J."/>
            <person name="Strauss S.H."/>
            <person name="Jaiswal P."/>
            <person name="Grima-Pettenati J."/>
            <person name="Salse J."/>
            <person name="Van de Peer Y."/>
            <person name="Rokhsar D.S."/>
            <person name="Schmutz J."/>
        </authorList>
    </citation>
    <scope>NUCLEOTIDE SEQUENCE</scope>
    <source>
        <tissue evidence="5">Leaf extractions</tissue>
    </source>
</reference>
<evidence type="ECO:0000259" key="3">
    <source>
        <dbReference type="Pfam" id="PF23247"/>
    </source>
</evidence>
<dbReference type="Pfam" id="PF23247">
    <property type="entry name" value="LRR_RPS2"/>
    <property type="match status" value="1"/>
</dbReference>
<dbReference type="PANTHER" id="PTHR33463">
    <property type="entry name" value="NB-ARC DOMAIN-CONTAINING PROTEIN-RELATED"/>
    <property type="match status" value="1"/>
</dbReference>
<accession>A0A058ZS38</accession>
<dbReference type="Gramene" id="KCW44618">
    <property type="protein sequence ID" value="KCW44618"/>
    <property type="gene ID" value="EUGRSUZ_L01864"/>
</dbReference>
<dbReference type="PANTHER" id="PTHR33463:SF179">
    <property type="entry name" value="NB-ARC DOMAIN-CONTAINING PROTEIN"/>
    <property type="match status" value="1"/>
</dbReference>
<dbReference type="Pfam" id="PF23598">
    <property type="entry name" value="LRR_14"/>
    <property type="match status" value="1"/>
</dbReference>
<evidence type="ECO:0000256" key="2">
    <source>
        <dbReference type="ARBA" id="ARBA00022821"/>
    </source>
</evidence>
<evidence type="ECO:0000256" key="1">
    <source>
        <dbReference type="ARBA" id="ARBA00022737"/>
    </source>
</evidence>
<dbReference type="InParanoid" id="A0A058ZS38"/>